<protein>
    <recommendedName>
        <fullName evidence="4">Protein kinase domain-containing protein</fullName>
    </recommendedName>
</protein>
<proteinExistence type="predicted"/>
<evidence type="ECO:0000256" key="1">
    <source>
        <dbReference type="SAM" id="MobiDB-lite"/>
    </source>
</evidence>
<dbReference type="OrthoDB" id="3065426at2759"/>
<evidence type="ECO:0000313" key="2">
    <source>
        <dbReference type="EMBL" id="KAF7377069.1"/>
    </source>
</evidence>
<evidence type="ECO:0000313" key="3">
    <source>
        <dbReference type="Proteomes" id="UP000623467"/>
    </source>
</evidence>
<dbReference type="AlphaFoldDB" id="A0A8H6ZGG3"/>
<dbReference type="EMBL" id="JACAZH010000001">
    <property type="protein sequence ID" value="KAF7377069.1"/>
    <property type="molecule type" value="Genomic_DNA"/>
</dbReference>
<comment type="caution">
    <text evidence="2">The sequence shown here is derived from an EMBL/GenBank/DDBJ whole genome shotgun (WGS) entry which is preliminary data.</text>
</comment>
<name>A0A8H6ZGG3_9AGAR</name>
<feature type="region of interest" description="Disordered" evidence="1">
    <location>
        <begin position="1"/>
        <end position="27"/>
    </location>
</feature>
<organism evidence="2 3">
    <name type="scientific">Mycena sanguinolenta</name>
    <dbReference type="NCBI Taxonomy" id="230812"/>
    <lineage>
        <taxon>Eukaryota</taxon>
        <taxon>Fungi</taxon>
        <taxon>Dikarya</taxon>
        <taxon>Basidiomycota</taxon>
        <taxon>Agaricomycotina</taxon>
        <taxon>Agaricomycetes</taxon>
        <taxon>Agaricomycetidae</taxon>
        <taxon>Agaricales</taxon>
        <taxon>Marasmiineae</taxon>
        <taxon>Mycenaceae</taxon>
        <taxon>Mycena</taxon>
    </lineage>
</organism>
<sequence>MNDHSQSEPEFTHSSASDPKSPSHASGMFSHSRNFTVWGKNLTNITTNYAAPSLPSDFRMIPMGDTDLRHEIRVDNSTGVLNYHCQRAHVRRLYSAEVEGRKSTLTVAMYQGHGAEEKWRKDIAKYMSMRHPSIVQICGAASSNGIHAVLFNDALIPLEEVLDHYRDSPV</sequence>
<gene>
    <name evidence="2" type="ORF">MSAN_00125400</name>
</gene>
<dbReference type="Proteomes" id="UP000623467">
    <property type="component" value="Unassembled WGS sequence"/>
</dbReference>
<accession>A0A8H6ZGG3</accession>
<feature type="compositionally biased region" description="Polar residues" evidence="1">
    <location>
        <begin position="12"/>
        <end position="27"/>
    </location>
</feature>
<reference evidence="2" key="1">
    <citation type="submission" date="2020-05" db="EMBL/GenBank/DDBJ databases">
        <title>Mycena genomes resolve the evolution of fungal bioluminescence.</title>
        <authorList>
            <person name="Tsai I.J."/>
        </authorList>
    </citation>
    <scope>NUCLEOTIDE SEQUENCE</scope>
    <source>
        <strain evidence="2">160909Yilan</strain>
    </source>
</reference>
<evidence type="ECO:0008006" key="4">
    <source>
        <dbReference type="Google" id="ProtNLM"/>
    </source>
</evidence>
<keyword evidence="3" id="KW-1185">Reference proteome</keyword>
<feature type="compositionally biased region" description="Basic and acidic residues" evidence="1">
    <location>
        <begin position="1"/>
        <end position="11"/>
    </location>
</feature>